<evidence type="ECO:0000313" key="12">
    <source>
        <dbReference type="EMBL" id="KAF7280147.1"/>
    </source>
</evidence>
<dbReference type="FunFam" id="2.60.40.200:FF:000006">
    <property type="entry name" value="Copper chaperone for superoxide dismutase"/>
    <property type="match status" value="1"/>
</dbReference>
<evidence type="ECO:0000256" key="9">
    <source>
        <dbReference type="ARBA" id="ARBA00032899"/>
    </source>
</evidence>
<dbReference type="Pfam" id="PF00080">
    <property type="entry name" value="Sod_Cu"/>
    <property type="match status" value="1"/>
</dbReference>
<keyword evidence="5" id="KW-0862">Zinc</keyword>
<dbReference type="SUPFAM" id="SSF55008">
    <property type="entry name" value="HMA, heavy metal-associated domain"/>
    <property type="match status" value="1"/>
</dbReference>
<keyword evidence="3" id="KW-0479">Metal-binding</keyword>
<dbReference type="Proteomes" id="UP000625711">
    <property type="component" value="Unassembled WGS sequence"/>
</dbReference>
<dbReference type="GO" id="GO:0004784">
    <property type="term" value="F:superoxide dismutase activity"/>
    <property type="evidence" value="ECO:0007669"/>
    <property type="project" value="UniProtKB-EC"/>
</dbReference>
<dbReference type="OrthoDB" id="666972at2759"/>
<evidence type="ECO:0000259" key="11">
    <source>
        <dbReference type="PROSITE" id="PS50846"/>
    </source>
</evidence>
<dbReference type="GO" id="GO:0006825">
    <property type="term" value="P:copper ion transport"/>
    <property type="evidence" value="ECO:0007669"/>
    <property type="project" value="UniProtKB-KW"/>
</dbReference>
<dbReference type="PROSITE" id="PS01047">
    <property type="entry name" value="HMA_1"/>
    <property type="match status" value="1"/>
</dbReference>
<evidence type="ECO:0000256" key="10">
    <source>
        <dbReference type="ARBA" id="ARBA00049204"/>
    </source>
</evidence>
<evidence type="ECO:0000256" key="2">
    <source>
        <dbReference type="ARBA" id="ARBA00012682"/>
    </source>
</evidence>
<dbReference type="InterPro" id="IPR036423">
    <property type="entry name" value="SOD-like_Cu/Zn_dom_sf"/>
</dbReference>
<dbReference type="InterPro" id="IPR017969">
    <property type="entry name" value="Heavy-metal-associated_CS"/>
</dbReference>
<keyword evidence="4" id="KW-0187">Copper transport</keyword>
<keyword evidence="6" id="KW-0049">Antioxidant</keyword>
<name>A0A834IJ70_RHYFE</name>
<evidence type="ECO:0000256" key="1">
    <source>
        <dbReference type="ARBA" id="ARBA00001973"/>
    </source>
</evidence>
<sequence length="230" mass="24696">MTSTKVEFLVKMTCNSCVKDIENSLKDVKGIKNVDINLANGSVVIESILPILDLQKKLEATGKQVAIKGYDGTAAVSILEVGEKNVQGVVRFVQASPDTCIIDGTIDGLKPGKHNISIHECGDISKGCTSVGKVFNPENNTKKRIYGNIGIITAERNGHAEFRLEDNIVKLSECIGRSFVINMQDQKGTPVACGIIARSAGLFQNPKTVCACDGTTIWDEVSKPNSKSSL</sequence>
<accession>A0A834IJ70</accession>
<reference evidence="12" key="1">
    <citation type="submission" date="2020-08" db="EMBL/GenBank/DDBJ databases">
        <title>Genome sequencing and assembly of the red palm weevil Rhynchophorus ferrugineus.</title>
        <authorList>
            <person name="Dias G.B."/>
            <person name="Bergman C.M."/>
            <person name="Manee M."/>
        </authorList>
    </citation>
    <scope>NUCLEOTIDE SEQUENCE</scope>
    <source>
        <strain evidence="12">AA-2017</strain>
        <tissue evidence="12">Whole larva</tissue>
    </source>
</reference>
<dbReference type="Pfam" id="PF00403">
    <property type="entry name" value="HMA"/>
    <property type="match status" value="1"/>
</dbReference>
<keyword evidence="13" id="KW-1185">Reference proteome</keyword>
<evidence type="ECO:0000256" key="4">
    <source>
        <dbReference type="ARBA" id="ARBA00022796"/>
    </source>
</evidence>
<proteinExistence type="inferred from homology"/>
<gene>
    <name evidence="12" type="ORF">GWI33_006324</name>
</gene>
<dbReference type="AlphaFoldDB" id="A0A834IJ70"/>
<dbReference type="InterPro" id="IPR006121">
    <property type="entry name" value="HMA_dom"/>
</dbReference>
<dbReference type="InterPro" id="IPR036163">
    <property type="entry name" value="HMA_dom_sf"/>
</dbReference>
<dbReference type="InterPro" id="IPR024134">
    <property type="entry name" value="SOD_Cu/Zn_/chaperone"/>
</dbReference>
<evidence type="ECO:0000256" key="6">
    <source>
        <dbReference type="ARBA" id="ARBA00022862"/>
    </source>
</evidence>
<keyword evidence="4" id="KW-0406">Ion transport</keyword>
<evidence type="ECO:0000256" key="3">
    <source>
        <dbReference type="ARBA" id="ARBA00022723"/>
    </source>
</evidence>
<evidence type="ECO:0000256" key="7">
    <source>
        <dbReference type="ARBA" id="ARBA00023002"/>
    </source>
</evidence>
<dbReference type="Gene3D" id="2.60.40.200">
    <property type="entry name" value="Superoxide dismutase, copper/zinc binding domain"/>
    <property type="match status" value="1"/>
</dbReference>
<evidence type="ECO:0000256" key="5">
    <source>
        <dbReference type="ARBA" id="ARBA00022833"/>
    </source>
</evidence>
<comment type="caution">
    <text evidence="12">The sequence shown here is derived from an EMBL/GenBank/DDBJ whole genome shotgun (WGS) entry which is preliminary data.</text>
</comment>
<dbReference type="Gene3D" id="3.30.70.100">
    <property type="match status" value="1"/>
</dbReference>
<keyword evidence="4" id="KW-0186">Copper</keyword>
<keyword evidence="7" id="KW-0560">Oxidoreductase</keyword>
<dbReference type="SUPFAM" id="SSF49329">
    <property type="entry name" value="Cu,Zn superoxide dismutase-like"/>
    <property type="match status" value="1"/>
</dbReference>
<organism evidence="12 13">
    <name type="scientific">Rhynchophorus ferrugineus</name>
    <name type="common">Red palm weevil</name>
    <name type="synonym">Curculio ferrugineus</name>
    <dbReference type="NCBI Taxonomy" id="354439"/>
    <lineage>
        <taxon>Eukaryota</taxon>
        <taxon>Metazoa</taxon>
        <taxon>Ecdysozoa</taxon>
        <taxon>Arthropoda</taxon>
        <taxon>Hexapoda</taxon>
        <taxon>Insecta</taxon>
        <taxon>Pterygota</taxon>
        <taxon>Neoptera</taxon>
        <taxon>Endopterygota</taxon>
        <taxon>Coleoptera</taxon>
        <taxon>Polyphaga</taxon>
        <taxon>Cucujiformia</taxon>
        <taxon>Curculionidae</taxon>
        <taxon>Dryophthorinae</taxon>
        <taxon>Rhynchophorus</taxon>
    </lineage>
</organism>
<dbReference type="CDD" id="cd00371">
    <property type="entry name" value="HMA"/>
    <property type="match status" value="1"/>
</dbReference>
<dbReference type="GO" id="GO:0005507">
    <property type="term" value="F:copper ion binding"/>
    <property type="evidence" value="ECO:0007669"/>
    <property type="project" value="InterPro"/>
</dbReference>
<dbReference type="PROSITE" id="PS50846">
    <property type="entry name" value="HMA_2"/>
    <property type="match status" value="1"/>
</dbReference>
<dbReference type="EC" id="1.15.1.1" evidence="2"/>
<comment type="catalytic activity">
    <reaction evidence="10">
        <text>2 superoxide + 2 H(+) = H2O2 + O2</text>
        <dbReference type="Rhea" id="RHEA:20696"/>
        <dbReference type="ChEBI" id="CHEBI:15378"/>
        <dbReference type="ChEBI" id="CHEBI:15379"/>
        <dbReference type="ChEBI" id="CHEBI:16240"/>
        <dbReference type="ChEBI" id="CHEBI:18421"/>
        <dbReference type="EC" id="1.15.1.1"/>
    </reaction>
</comment>
<dbReference type="PANTHER" id="PTHR10003">
    <property type="entry name" value="SUPEROXIDE DISMUTASE CU-ZN -RELATED"/>
    <property type="match status" value="1"/>
</dbReference>
<comment type="similarity">
    <text evidence="8">In the C-terminal section; belongs to the Cu-Zn superoxide dismutase family.</text>
</comment>
<comment type="cofactor">
    <cofactor evidence="1">
        <name>Cu(2+)</name>
        <dbReference type="ChEBI" id="CHEBI:29036"/>
    </cofactor>
</comment>
<evidence type="ECO:0000256" key="8">
    <source>
        <dbReference type="ARBA" id="ARBA00025798"/>
    </source>
</evidence>
<dbReference type="EMBL" id="JAACXV010000318">
    <property type="protein sequence ID" value="KAF7280147.1"/>
    <property type="molecule type" value="Genomic_DNA"/>
</dbReference>
<feature type="domain" description="HMA" evidence="11">
    <location>
        <begin position="3"/>
        <end position="66"/>
    </location>
</feature>
<protein>
    <recommendedName>
        <fullName evidence="2">superoxide dismutase</fullName>
        <ecNumber evidence="2">1.15.1.1</ecNumber>
    </recommendedName>
    <alternativeName>
        <fullName evidence="9">Superoxide dismutase copper chaperone</fullName>
    </alternativeName>
</protein>
<evidence type="ECO:0000313" key="13">
    <source>
        <dbReference type="Proteomes" id="UP000625711"/>
    </source>
</evidence>
<keyword evidence="4" id="KW-0813">Transport</keyword>
<dbReference type="InterPro" id="IPR001424">
    <property type="entry name" value="SOD_Cu_Zn_dom"/>
</dbReference>